<name>A0A642UY64_9ASCO</name>
<evidence type="ECO:0000256" key="3">
    <source>
        <dbReference type="ARBA" id="ARBA00022989"/>
    </source>
</evidence>
<dbReference type="EMBL" id="SWFS01000376">
    <property type="protein sequence ID" value="KAA8907634.1"/>
    <property type="molecule type" value="Genomic_DNA"/>
</dbReference>
<feature type="compositionally biased region" description="Basic and acidic residues" evidence="5">
    <location>
        <begin position="641"/>
        <end position="650"/>
    </location>
</feature>
<dbReference type="Pfam" id="PF00083">
    <property type="entry name" value="Sugar_tr"/>
    <property type="match status" value="2"/>
</dbReference>
<dbReference type="Gene3D" id="1.20.1250.20">
    <property type="entry name" value="MFS general substrate transporter like domains"/>
    <property type="match status" value="1"/>
</dbReference>
<keyword evidence="3 6" id="KW-1133">Transmembrane helix</keyword>
<feature type="transmembrane region" description="Helical" evidence="6">
    <location>
        <begin position="535"/>
        <end position="553"/>
    </location>
</feature>
<dbReference type="PROSITE" id="PS50850">
    <property type="entry name" value="MFS"/>
    <property type="match status" value="1"/>
</dbReference>
<accession>A0A642UY64</accession>
<feature type="transmembrane region" description="Helical" evidence="6">
    <location>
        <begin position="275"/>
        <end position="297"/>
    </location>
</feature>
<evidence type="ECO:0000256" key="6">
    <source>
        <dbReference type="SAM" id="Phobius"/>
    </source>
</evidence>
<evidence type="ECO:0000256" key="2">
    <source>
        <dbReference type="ARBA" id="ARBA00022692"/>
    </source>
</evidence>
<evidence type="ECO:0000313" key="8">
    <source>
        <dbReference type="EMBL" id="KAA8907634.1"/>
    </source>
</evidence>
<sequence>MSEDLSEKRPGPERRHSHVHGPVAAEIAVPHGVQDYSTVDGELVENDDYMAPSDKAEKDIFQYLLRPGDIYDSEGTYWADMGPIRQAKFVSKVNNQEAKKELKTIGGMIKNDPLSPVHWFFKNSVLPGAGLGLEGYVLFSIGNVSPLFEAVWPQCWKDHETCNVTWVSAVKYLEICGIICGQIIVGLIGDGIGRRFGLIQDAAIMLLGLVMLIAGWGTSLNGWVICYAWSLFIYGIGVGGEYPMTATSGMEKGTNSSLASTANDRLHRGRKVTQAFLMQGWGQFVNQVVLILLLLIFHHGSGNPPYSKVATQWTYRVAFALPAIGTLWLVYYRTYKMPVNKQLQEAKKKSKVTGYDVTSLKLTFKYFGGRLLATTIGWYTNDVFFYGNKLFQGQFIQTLNPGNDSVMVGWLYNLLNVGVSLCGYYLASLTIDNKLYGRKKMQIVGFLMCFVLFVIPAFKFEYYTSKEHVNEFQAMYYLSSFFNQFGPNSVTFLVAAEVYPTPVRATAHGLSAACGQLGSLTAAVLYNYIDTKTKFRVVPWFGLAGMIVTLVFLPDTTGLDLKEQDRRWQFIREGREADYHGIAIHPKHLSLWERMRGVHKNYDPELDHKQKVDEMRKDWLEKQRAKYSEPDSAESNEENDEYTHQVHDYFYRTSPMILPQQKPADSEKMEPVSLPDPSTK</sequence>
<dbReference type="SUPFAM" id="SSF103473">
    <property type="entry name" value="MFS general substrate transporter"/>
    <property type="match status" value="1"/>
</dbReference>
<feature type="region of interest" description="Disordered" evidence="5">
    <location>
        <begin position="623"/>
        <end position="680"/>
    </location>
</feature>
<dbReference type="GO" id="GO:0022857">
    <property type="term" value="F:transmembrane transporter activity"/>
    <property type="evidence" value="ECO:0007669"/>
    <property type="project" value="InterPro"/>
</dbReference>
<proteinExistence type="predicted"/>
<dbReference type="PANTHER" id="PTHR24064">
    <property type="entry name" value="SOLUTE CARRIER FAMILY 22 MEMBER"/>
    <property type="match status" value="1"/>
</dbReference>
<feature type="transmembrane region" description="Helical" evidence="6">
    <location>
        <begin position="367"/>
        <end position="387"/>
    </location>
</feature>
<feature type="transmembrane region" description="Helical" evidence="6">
    <location>
        <begin position="407"/>
        <end position="431"/>
    </location>
</feature>
<keyword evidence="4 6" id="KW-0472">Membrane</keyword>
<dbReference type="AlphaFoldDB" id="A0A642UY64"/>
<evidence type="ECO:0000256" key="5">
    <source>
        <dbReference type="SAM" id="MobiDB-lite"/>
    </source>
</evidence>
<evidence type="ECO:0000259" key="7">
    <source>
        <dbReference type="PROSITE" id="PS50850"/>
    </source>
</evidence>
<reference evidence="8" key="1">
    <citation type="journal article" date="2019" name="G3 (Bethesda)">
        <title>Genome Assemblies of Two Rare Opportunistic Yeast Pathogens: Diutina rugosa (syn. Candida rugosa) and Trichomonascus ciferrii (syn. Candida ciferrii).</title>
        <authorList>
            <person name="Mixao V."/>
            <person name="Saus E."/>
            <person name="Hansen A.P."/>
            <person name="Lass-Florl C."/>
            <person name="Gabaldon T."/>
        </authorList>
    </citation>
    <scope>NUCLEOTIDE SEQUENCE</scope>
    <source>
        <strain evidence="8">CBS 4856</strain>
    </source>
</reference>
<evidence type="ECO:0000256" key="4">
    <source>
        <dbReference type="ARBA" id="ARBA00023136"/>
    </source>
</evidence>
<dbReference type="OrthoDB" id="433512at2759"/>
<gene>
    <name evidence="8" type="ORF">TRICI_004925</name>
</gene>
<dbReference type="InterPro" id="IPR036259">
    <property type="entry name" value="MFS_trans_sf"/>
</dbReference>
<dbReference type="VEuPathDB" id="FungiDB:TRICI_004925"/>
<dbReference type="GO" id="GO:0016020">
    <property type="term" value="C:membrane"/>
    <property type="evidence" value="ECO:0007669"/>
    <property type="project" value="UniProtKB-SubCell"/>
</dbReference>
<organism evidence="8 9">
    <name type="scientific">Trichomonascus ciferrii</name>
    <dbReference type="NCBI Taxonomy" id="44093"/>
    <lineage>
        <taxon>Eukaryota</taxon>
        <taxon>Fungi</taxon>
        <taxon>Dikarya</taxon>
        <taxon>Ascomycota</taxon>
        <taxon>Saccharomycotina</taxon>
        <taxon>Dipodascomycetes</taxon>
        <taxon>Dipodascales</taxon>
        <taxon>Trichomonascaceae</taxon>
        <taxon>Trichomonascus</taxon>
        <taxon>Trichomonascus ciferrii complex</taxon>
    </lineage>
</organism>
<keyword evidence="2 6" id="KW-0812">Transmembrane</keyword>
<feature type="transmembrane region" description="Helical" evidence="6">
    <location>
        <begin position="507"/>
        <end position="529"/>
    </location>
</feature>
<feature type="transmembrane region" description="Helical" evidence="6">
    <location>
        <begin position="313"/>
        <end position="332"/>
    </location>
</feature>
<dbReference type="Proteomes" id="UP000761534">
    <property type="component" value="Unassembled WGS sequence"/>
</dbReference>
<feature type="region of interest" description="Disordered" evidence="5">
    <location>
        <begin position="1"/>
        <end position="20"/>
    </location>
</feature>
<dbReference type="InterPro" id="IPR005828">
    <property type="entry name" value="MFS_sugar_transport-like"/>
</dbReference>
<evidence type="ECO:0000313" key="9">
    <source>
        <dbReference type="Proteomes" id="UP000761534"/>
    </source>
</evidence>
<feature type="transmembrane region" description="Helical" evidence="6">
    <location>
        <begin position="172"/>
        <end position="189"/>
    </location>
</feature>
<evidence type="ECO:0000256" key="1">
    <source>
        <dbReference type="ARBA" id="ARBA00004141"/>
    </source>
</evidence>
<dbReference type="InterPro" id="IPR020846">
    <property type="entry name" value="MFS_dom"/>
</dbReference>
<feature type="transmembrane region" description="Helical" evidence="6">
    <location>
        <begin position="196"/>
        <end position="216"/>
    </location>
</feature>
<feature type="transmembrane region" description="Helical" evidence="6">
    <location>
        <begin position="443"/>
        <end position="462"/>
    </location>
</feature>
<feature type="compositionally biased region" description="Acidic residues" evidence="5">
    <location>
        <begin position="631"/>
        <end position="640"/>
    </location>
</feature>
<feature type="compositionally biased region" description="Basic and acidic residues" evidence="5">
    <location>
        <begin position="1"/>
        <end position="14"/>
    </location>
</feature>
<keyword evidence="9" id="KW-1185">Reference proteome</keyword>
<feature type="domain" description="Major facilitator superfamily (MFS) profile" evidence="7">
    <location>
        <begin position="123"/>
        <end position="557"/>
    </location>
</feature>
<comment type="subcellular location">
    <subcellularLocation>
        <location evidence="1">Membrane</location>
        <topology evidence="1">Multi-pass membrane protein</topology>
    </subcellularLocation>
</comment>
<comment type="caution">
    <text evidence="8">The sequence shown here is derived from an EMBL/GenBank/DDBJ whole genome shotgun (WGS) entry which is preliminary data.</text>
</comment>
<protein>
    <recommendedName>
        <fullName evidence="7">Major facilitator superfamily (MFS) profile domain-containing protein</fullName>
    </recommendedName>
</protein>